<dbReference type="InterPro" id="IPR009057">
    <property type="entry name" value="Homeodomain-like_sf"/>
</dbReference>
<dbReference type="Proteomes" id="UP000008152">
    <property type="component" value="Chromosome I"/>
</dbReference>
<evidence type="ECO:0000313" key="4">
    <source>
        <dbReference type="Proteomes" id="UP000008152"/>
    </source>
</evidence>
<gene>
    <name evidence="2" type="ordered locus">VIBHAR_02825</name>
    <name evidence="3" type="ordered locus">VIBHAR_06799</name>
</gene>
<proteinExistence type="predicted"/>
<protein>
    <recommendedName>
        <fullName evidence="1">DNA binding HTH domain-containing protein</fullName>
    </recommendedName>
</protein>
<dbReference type="EMBL" id="CP000790">
    <property type="protein sequence ID" value="ABU74682.1"/>
    <property type="molecule type" value="Genomic_DNA"/>
</dbReference>
<organism evidence="2 4">
    <name type="scientific">Vibrio campbellii (strain ATCC BAA-1116)</name>
    <dbReference type="NCBI Taxonomy" id="2902295"/>
    <lineage>
        <taxon>Bacteria</taxon>
        <taxon>Pseudomonadati</taxon>
        <taxon>Pseudomonadota</taxon>
        <taxon>Gammaproteobacteria</taxon>
        <taxon>Vibrionales</taxon>
        <taxon>Vibrionaceae</taxon>
        <taxon>Vibrio</taxon>
    </lineage>
</organism>
<evidence type="ECO:0000259" key="1">
    <source>
        <dbReference type="Pfam" id="PF02954"/>
    </source>
</evidence>
<dbReference type="PATRIC" id="fig|338187.36.peg.2755"/>
<evidence type="ECO:0000313" key="2">
    <source>
        <dbReference type="EMBL" id="ABU71779.1"/>
    </source>
</evidence>
<dbReference type="AlphaFoldDB" id="A7MUS2"/>
<dbReference type="Pfam" id="PF02954">
    <property type="entry name" value="HTH_8"/>
    <property type="match status" value="1"/>
</dbReference>
<feature type="domain" description="DNA binding HTH" evidence="1">
    <location>
        <begin position="55"/>
        <end position="80"/>
    </location>
</feature>
<dbReference type="PRINTS" id="PR01590">
    <property type="entry name" value="HTHFIS"/>
</dbReference>
<dbReference type="EMBL" id="CP000789">
    <property type="protein sequence ID" value="ABU71779.1"/>
    <property type="molecule type" value="Genomic_DNA"/>
</dbReference>
<name>A7MUS2_VIBC1</name>
<dbReference type="KEGG" id="vha:VIBHAR_02825"/>
<dbReference type="Gene3D" id="1.10.10.60">
    <property type="entry name" value="Homeodomain-like"/>
    <property type="match status" value="1"/>
</dbReference>
<dbReference type="InterPro" id="IPR002197">
    <property type="entry name" value="HTH_Fis"/>
</dbReference>
<reference evidence="2 4" key="1">
    <citation type="submission" date="2007-08" db="EMBL/GenBank/DDBJ databases">
        <authorList>
            <consortium name="The Vibrio harveyi Genome Sequencing Project"/>
            <person name="Bassler B."/>
            <person name="Clifton S.W."/>
            <person name="Fulton L."/>
            <person name="Delehaunty K."/>
            <person name="Fronick C."/>
            <person name="Harrison M."/>
            <person name="Markivic C."/>
            <person name="Fulton R."/>
            <person name="Tin-Wollam A.-M."/>
            <person name="Shah N."/>
            <person name="Pepin K."/>
            <person name="Nash W."/>
            <person name="Thiruvilangam P."/>
            <person name="Bhonagiri V."/>
            <person name="Waters C."/>
            <person name="Tu K.C."/>
            <person name="Irgon J."/>
            <person name="Wilson R.K."/>
        </authorList>
    </citation>
    <scope>NUCLEOTIDE SEQUENCE [LARGE SCALE GENOMIC DNA]</scope>
    <source>
        <strain evidence="2">ATCC BAA-1116</strain>
        <strain evidence="4">ATCC BAA-1116 / BB120</strain>
    </source>
</reference>
<sequence>MPMNNHPSPIDKKFLKQLVRSKLEPTWSDSKSSTPDMSWVTPVVLDVLYSELMIHTRGNQTKAAKILGINRGNFSAKLKQQSRQSFTLDTVNDRV</sequence>
<evidence type="ECO:0000313" key="3">
    <source>
        <dbReference type="EMBL" id="ABU74682.1"/>
    </source>
</evidence>
<dbReference type="KEGG" id="vha:VIBHAR_06799"/>
<dbReference type="Proteomes" id="UP000008152">
    <property type="component" value="Chromosome II"/>
</dbReference>
<dbReference type="SUPFAM" id="SSF46689">
    <property type="entry name" value="Homeodomain-like"/>
    <property type="match status" value="1"/>
</dbReference>
<accession>A7MUS2</accession>
<dbReference type="GO" id="GO:0043565">
    <property type="term" value="F:sequence-specific DNA binding"/>
    <property type="evidence" value="ECO:0007669"/>
    <property type="project" value="InterPro"/>
</dbReference>